<keyword evidence="7" id="KW-1185">Reference proteome</keyword>
<evidence type="ECO:0000256" key="2">
    <source>
        <dbReference type="ARBA" id="ARBA00022729"/>
    </source>
</evidence>
<dbReference type="EMBL" id="JACHMH010000001">
    <property type="protein sequence ID" value="MBB4676594.1"/>
    <property type="molecule type" value="Genomic_DNA"/>
</dbReference>
<dbReference type="InterPro" id="IPR051601">
    <property type="entry name" value="Serine_prot/Carboxylest_S33"/>
</dbReference>
<keyword evidence="2 4" id="KW-0732">Signal</keyword>
<organism evidence="6 7">
    <name type="scientific">Crossiella cryophila</name>
    <dbReference type="NCBI Taxonomy" id="43355"/>
    <lineage>
        <taxon>Bacteria</taxon>
        <taxon>Bacillati</taxon>
        <taxon>Actinomycetota</taxon>
        <taxon>Actinomycetes</taxon>
        <taxon>Pseudonocardiales</taxon>
        <taxon>Pseudonocardiaceae</taxon>
        <taxon>Crossiella</taxon>
    </lineage>
</organism>
<proteinExistence type="inferred from homology"/>
<dbReference type="Gene3D" id="3.40.50.1820">
    <property type="entry name" value="alpha/beta hydrolase"/>
    <property type="match status" value="1"/>
</dbReference>
<accession>A0A7W7CBJ5</accession>
<evidence type="ECO:0000256" key="3">
    <source>
        <dbReference type="ARBA" id="ARBA00022801"/>
    </source>
</evidence>
<feature type="chain" id="PRO_5039322318" evidence="4">
    <location>
        <begin position="23"/>
        <end position="514"/>
    </location>
</feature>
<dbReference type="RefSeq" id="WP_312987187.1">
    <property type="nucleotide sequence ID" value="NZ_BAAAUI010000015.1"/>
</dbReference>
<dbReference type="Pfam" id="PF00561">
    <property type="entry name" value="Abhydrolase_1"/>
    <property type="match status" value="1"/>
</dbReference>
<dbReference type="InterPro" id="IPR000073">
    <property type="entry name" value="AB_hydrolase_1"/>
</dbReference>
<evidence type="ECO:0000313" key="7">
    <source>
        <dbReference type="Proteomes" id="UP000533598"/>
    </source>
</evidence>
<reference evidence="6 7" key="1">
    <citation type="submission" date="2020-08" db="EMBL/GenBank/DDBJ databases">
        <title>Sequencing the genomes of 1000 actinobacteria strains.</title>
        <authorList>
            <person name="Klenk H.-P."/>
        </authorList>
    </citation>
    <scope>NUCLEOTIDE SEQUENCE [LARGE SCALE GENOMIC DNA]</scope>
    <source>
        <strain evidence="6 7">DSM 44230</strain>
    </source>
</reference>
<gene>
    <name evidence="6" type="ORF">HNR67_002712</name>
</gene>
<comment type="similarity">
    <text evidence="1">Belongs to the peptidase S33 family.</text>
</comment>
<evidence type="ECO:0000259" key="5">
    <source>
        <dbReference type="Pfam" id="PF00561"/>
    </source>
</evidence>
<dbReference type="GO" id="GO:0016787">
    <property type="term" value="F:hydrolase activity"/>
    <property type="evidence" value="ECO:0007669"/>
    <property type="project" value="UniProtKB-KW"/>
</dbReference>
<dbReference type="AlphaFoldDB" id="A0A7W7CBJ5"/>
<dbReference type="PANTHER" id="PTHR43248">
    <property type="entry name" value="2-SUCCINYL-6-HYDROXY-2,4-CYCLOHEXADIENE-1-CARBOXYLATE SYNTHASE"/>
    <property type="match status" value="1"/>
</dbReference>
<keyword evidence="3" id="KW-0378">Hydrolase</keyword>
<name>A0A7W7CBJ5_9PSEU</name>
<protein>
    <submittedName>
        <fullName evidence="6">Pimeloyl-ACP methyl ester carboxylesterase</fullName>
    </submittedName>
</protein>
<dbReference type="SUPFAM" id="SSF53474">
    <property type="entry name" value="alpha/beta-Hydrolases"/>
    <property type="match status" value="1"/>
</dbReference>
<dbReference type="PROSITE" id="PS51257">
    <property type="entry name" value="PROKAR_LIPOPROTEIN"/>
    <property type="match status" value="1"/>
</dbReference>
<evidence type="ECO:0000313" key="6">
    <source>
        <dbReference type="EMBL" id="MBB4676594.1"/>
    </source>
</evidence>
<sequence length="514" mass="54108">MTLKATGLLAALLLLAACTPSAPEPAKTDPALDKLYAQKLSWGPCPPLAASSQQQEAFAGQGLECAKLTAPLDHAKPGEKTISLGVLRVAATEQANRIGSLVFNPGGPGQSGMSHLAVEGPKMVELRKRFDLIGFDPRGVGASEPKVRCLDAAERDAQRLVHIDPAAPDAVARTEAETKQVADKCAERTGKDVLAVLGTREVAKDLDLLRAALGDAKLSYVGYSYGTRIGTAYAENHPDKVRAMVLDGAVDPNQDLAAAQLAQEEGFAKAFAAFAKDCAKQAACALGRKPELAEDNLDKLTKPLKKTPLKVGARKLSANDVGIAMTAALYTQEQWPTLNLALLALQAGQGELVLAFADAYLGRAEDGSYAGDTDLLTAVNCVDTPPVTDRAQVEANTRKIAEKLREIRGGKPDPEPPVAALDVCAHWPVPPTSKPHQPKADGLPRTVVVSTTGDPATPHQAGIDLAKALNAHLVTVEATQHGAFLLRGNKCVDDPVTRYLLDGTPPSDNTRCPG</sequence>
<evidence type="ECO:0000256" key="1">
    <source>
        <dbReference type="ARBA" id="ARBA00010088"/>
    </source>
</evidence>
<feature type="domain" description="AB hydrolase-1" evidence="5">
    <location>
        <begin position="101"/>
        <end position="485"/>
    </location>
</feature>
<dbReference type="InterPro" id="IPR029058">
    <property type="entry name" value="AB_hydrolase_fold"/>
</dbReference>
<dbReference type="Proteomes" id="UP000533598">
    <property type="component" value="Unassembled WGS sequence"/>
</dbReference>
<evidence type="ECO:0000256" key="4">
    <source>
        <dbReference type="SAM" id="SignalP"/>
    </source>
</evidence>
<dbReference type="PANTHER" id="PTHR43248:SF29">
    <property type="entry name" value="TRIPEPTIDYL AMINOPEPTIDASE"/>
    <property type="match status" value="1"/>
</dbReference>
<comment type="caution">
    <text evidence="6">The sequence shown here is derived from an EMBL/GenBank/DDBJ whole genome shotgun (WGS) entry which is preliminary data.</text>
</comment>
<feature type="signal peptide" evidence="4">
    <location>
        <begin position="1"/>
        <end position="22"/>
    </location>
</feature>